<dbReference type="RefSeq" id="WP_045609235.1">
    <property type="nucleotide sequence ID" value="NZ_JAFKOQ010000036.1"/>
</dbReference>
<accession>A0AAW4HIQ5</accession>
<dbReference type="AlphaFoldDB" id="A0AAW4HIQ5"/>
<keyword evidence="1" id="KW-1133">Transmembrane helix</keyword>
<proteinExistence type="predicted"/>
<feature type="transmembrane region" description="Helical" evidence="1">
    <location>
        <begin position="235"/>
        <end position="255"/>
    </location>
</feature>
<protein>
    <submittedName>
        <fullName evidence="2">Uncharacterized protein</fullName>
    </submittedName>
</protein>
<name>A0AAW4HIQ5_VIBVL</name>
<dbReference type="Proteomes" id="UP000664056">
    <property type="component" value="Unassembled WGS sequence"/>
</dbReference>
<feature type="transmembrane region" description="Helical" evidence="1">
    <location>
        <begin position="267"/>
        <end position="286"/>
    </location>
</feature>
<dbReference type="EMBL" id="JAFKOQ010000036">
    <property type="protein sequence ID" value="MBN8124486.1"/>
    <property type="molecule type" value="Genomic_DNA"/>
</dbReference>
<sequence length="300" mass="33600">MKFDCRNVASKVTVLLKPLILIIWYMILLVVSSIAYTEKASDVLEKISTQFVEVPFGLISYSEANYQQGNTPISYLWHDFSGVSPAHVILDLLNKTIPGWENHYRQGNNGGNPSPLNEWQKEQYFNLFISFDNFLESYLTKKSLSLDSEMIDKSVVTHEFRKYVTENEIHLPDSAKQWIATSVVATSETENKTSLADTFLVLVVLGVFGSLIFLTKDLLSSHDANSVLAYIFRPVFGMALSIAVFIVAILAHSVMTTAPLEDIRTETMYILGLGAGILADTAYNYLKNKAEQQFDEASQG</sequence>
<organism evidence="2 3">
    <name type="scientific">Vibrio vulnificus</name>
    <dbReference type="NCBI Taxonomy" id="672"/>
    <lineage>
        <taxon>Bacteria</taxon>
        <taxon>Pseudomonadati</taxon>
        <taxon>Pseudomonadota</taxon>
        <taxon>Gammaproteobacteria</taxon>
        <taxon>Vibrionales</taxon>
        <taxon>Vibrionaceae</taxon>
        <taxon>Vibrio</taxon>
    </lineage>
</organism>
<gene>
    <name evidence="2" type="ORF">J0J18_22460</name>
</gene>
<evidence type="ECO:0000313" key="2">
    <source>
        <dbReference type="EMBL" id="MBN8124486.1"/>
    </source>
</evidence>
<evidence type="ECO:0000256" key="1">
    <source>
        <dbReference type="SAM" id="Phobius"/>
    </source>
</evidence>
<reference evidence="2" key="1">
    <citation type="submission" date="2021-03" db="EMBL/GenBank/DDBJ databases">
        <title>Study of the foodborne Vibrio vulnificus isolates from China.</title>
        <authorList>
            <person name="Zheng Z."/>
            <person name="Ye L."/>
        </authorList>
    </citation>
    <scope>NUCLEOTIDE SEQUENCE</scope>
    <source>
        <strain evidence="2">Vv1582</strain>
    </source>
</reference>
<feature type="transmembrane region" description="Helical" evidence="1">
    <location>
        <begin position="195"/>
        <end position="214"/>
    </location>
</feature>
<evidence type="ECO:0000313" key="3">
    <source>
        <dbReference type="Proteomes" id="UP000664056"/>
    </source>
</evidence>
<feature type="transmembrane region" description="Helical" evidence="1">
    <location>
        <begin position="12"/>
        <end position="36"/>
    </location>
</feature>
<keyword evidence="1" id="KW-0472">Membrane</keyword>
<keyword evidence="1" id="KW-0812">Transmembrane</keyword>
<comment type="caution">
    <text evidence="2">The sequence shown here is derived from an EMBL/GenBank/DDBJ whole genome shotgun (WGS) entry which is preliminary data.</text>
</comment>